<dbReference type="EC" id="3.5.2.10" evidence="6"/>
<dbReference type="InterPro" id="IPR024087">
    <property type="entry name" value="Creatininase-like_sf"/>
</dbReference>
<evidence type="ECO:0000256" key="2">
    <source>
        <dbReference type="ARBA" id="ARBA00022723"/>
    </source>
</evidence>
<dbReference type="SUPFAM" id="SSF102215">
    <property type="entry name" value="Creatininase"/>
    <property type="match status" value="1"/>
</dbReference>
<reference evidence="6 7" key="1">
    <citation type="submission" date="2023-07" db="EMBL/GenBank/DDBJ databases">
        <title>Sorghum-associated microbial communities from plants grown in Nebraska, USA.</title>
        <authorList>
            <person name="Schachtman D."/>
        </authorList>
    </citation>
    <scope>NUCLEOTIDE SEQUENCE [LARGE SCALE GENOMIC DNA]</scope>
    <source>
        <strain evidence="6 7">CC258</strain>
    </source>
</reference>
<evidence type="ECO:0000256" key="1">
    <source>
        <dbReference type="ARBA" id="ARBA00001947"/>
    </source>
</evidence>
<evidence type="ECO:0000256" key="3">
    <source>
        <dbReference type="ARBA" id="ARBA00022801"/>
    </source>
</evidence>
<keyword evidence="7" id="KW-1185">Reference proteome</keyword>
<comment type="cofactor">
    <cofactor evidence="1">
        <name>Zn(2+)</name>
        <dbReference type="ChEBI" id="CHEBI:29105"/>
    </cofactor>
</comment>
<dbReference type="RefSeq" id="WP_310500678.1">
    <property type="nucleotide sequence ID" value="NZ_JAVDSB010000009.1"/>
</dbReference>
<dbReference type="EMBL" id="JAVDSB010000009">
    <property type="protein sequence ID" value="MDR6553194.1"/>
    <property type="molecule type" value="Genomic_DNA"/>
</dbReference>
<organism evidence="6 7">
    <name type="scientific">Paenibacillus qinlingensis</name>
    <dbReference type="NCBI Taxonomy" id="1837343"/>
    <lineage>
        <taxon>Bacteria</taxon>
        <taxon>Bacillati</taxon>
        <taxon>Bacillota</taxon>
        <taxon>Bacilli</taxon>
        <taxon>Bacillales</taxon>
        <taxon>Paenibacillaceae</taxon>
        <taxon>Paenibacillus</taxon>
    </lineage>
</organism>
<dbReference type="PANTHER" id="PTHR35005:SF1">
    <property type="entry name" value="2-AMINO-5-FORMYLAMINO-6-RIBOSYLAMINOPYRIMIDIN-4(3H)-ONE 5'-MONOPHOSPHATE DEFORMYLASE"/>
    <property type="match status" value="1"/>
</dbReference>
<evidence type="ECO:0000313" key="6">
    <source>
        <dbReference type="EMBL" id="MDR6553194.1"/>
    </source>
</evidence>
<protein>
    <submittedName>
        <fullName evidence="6">Creatinine amidohydrolase</fullName>
        <ecNumber evidence="6">3.5.2.10</ecNumber>
    </submittedName>
</protein>
<comment type="caution">
    <text evidence="6">The sequence shown here is derived from an EMBL/GenBank/DDBJ whole genome shotgun (WGS) entry which is preliminary data.</text>
</comment>
<dbReference type="Gene3D" id="3.40.50.10310">
    <property type="entry name" value="Creatininase"/>
    <property type="match status" value="1"/>
</dbReference>
<evidence type="ECO:0000256" key="4">
    <source>
        <dbReference type="ARBA" id="ARBA00022833"/>
    </source>
</evidence>
<keyword evidence="3 6" id="KW-0378">Hydrolase</keyword>
<dbReference type="Proteomes" id="UP001267290">
    <property type="component" value="Unassembled WGS sequence"/>
</dbReference>
<dbReference type="InterPro" id="IPR003785">
    <property type="entry name" value="Creatininase/forma_Hydrolase"/>
</dbReference>
<name>A0ABU1P0C5_9BACL</name>
<dbReference type="GO" id="GO:0047789">
    <property type="term" value="F:creatininase activity"/>
    <property type="evidence" value="ECO:0007669"/>
    <property type="project" value="UniProtKB-EC"/>
</dbReference>
<dbReference type="Pfam" id="PF02633">
    <property type="entry name" value="Creatininase"/>
    <property type="match status" value="1"/>
</dbReference>
<keyword evidence="2" id="KW-0479">Metal-binding</keyword>
<proteinExistence type="inferred from homology"/>
<keyword evidence="4" id="KW-0862">Zinc</keyword>
<comment type="similarity">
    <text evidence="5">Belongs to the creatininase superfamily.</text>
</comment>
<evidence type="ECO:0000256" key="5">
    <source>
        <dbReference type="ARBA" id="ARBA00024029"/>
    </source>
</evidence>
<dbReference type="PANTHER" id="PTHR35005">
    <property type="entry name" value="3-DEHYDRO-SCYLLO-INOSOSE HYDROLASE"/>
    <property type="match status" value="1"/>
</dbReference>
<gene>
    <name evidence="6" type="ORF">J2736_004401</name>
</gene>
<evidence type="ECO:0000313" key="7">
    <source>
        <dbReference type="Proteomes" id="UP001267290"/>
    </source>
</evidence>
<sequence length="260" mass="28185">MDTFLFHHLTREEITACARAGYAAVVPLAATEQHGKHLSVYTDSLIGEHISTEAVRKATAEGKAKLLLTPQLSIGCSSHHLAFGGTLSFSSETYLRMLKEIGESLIKDGFRKIIFINAHGGNANMMNQAAQDLAVQHPVWVASASYWNAAGDAMTSAREENRGMVAGHAGRFETSLMLALDERLVRKDLIPEEHTELDWIFGSRAGTFIGCHGKLTGADGYTDSSEAASAEQGQAYLAAIVDGVAQWFVECYATMEKECT</sequence>
<accession>A0ABU1P0C5</accession>